<reference evidence="2" key="3">
    <citation type="submission" date="2024-05" db="EMBL/GenBank/DDBJ databases">
        <title>Description of novel Chryseobacterium sp. strain C-2.</title>
        <authorList>
            <person name="Saticioglu I.B."/>
        </authorList>
    </citation>
    <scope>NUCLEOTIDE SEQUENCE</scope>
    <source>
        <strain evidence="2">C-2</strain>
    </source>
</reference>
<reference evidence="4" key="2">
    <citation type="submission" date="2023-07" db="EMBL/GenBank/DDBJ databases">
        <title>Description of novel Chryseobacterium sp. strain C-2.</title>
        <authorList>
            <person name="Saticioglu I.B."/>
        </authorList>
    </citation>
    <scope>NUCLEOTIDE SEQUENCE [LARGE SCALE GENOMIC DNA]</scope>
    <source>
        <strain evidence="4">C-2</strain>
    </source>
</reference>
<comment type="caution">
    <text evidence="3">The sequence shown here is derived from an EMBL/GenBank/DDBJ whole genome shotgun (WGS) entry which is preliminary data.</text>
</comment>
<feature type="chain" id="PRO_5040335610" evidence="1">
    <location>
        <begin position="21"/>
        <end position="265"/>
    </location>
</feature>
<feature type="signal peptide" evidence="1">
    <location>
        <begin position="1"/>
        <end position="20"/>
    </location>
</feature>
<dbReference type="Proteomes" id="UP001107960">
    <property type="component" value="Unassembled WGS sequence"/>
</dbReference>
<dbReference type="NCBIfam" id="TIGR01200">
    <property type="entry name" value="GLPGLI"/>
    <property type="match status" value="1"/>
</dbReference>
<accession>A0A9Q3V0Q8</accession>
<name>A0A9Q3V0Q8_9FLAO</name>
<dbReference type="AlphaFoldDB" id="A0A9Q3V0Q8"/>
<evidence type="ECO:0000313" key="3">
    <source>
        <dbReference type="EMBL" id="MCC9037080.1"/>
    </source>
</evidence>
<dbReference type="Pfam" id="PF09697">
    <property type="entry name" value="Porph_ging"/>
    <property type="match status" value="1"/>
</dbReference>
<dbReference type="RefSeq" id="WP_191180812.1">
    <property type="nucleotide sequence ID" value="NZ_JACXXP010000031.1"/>
</dbReference>
<dbReference type="EMBL" id="JAJJML010000003">
    <property type="protein sequence ID" value="MCC9037080.1"/>
    <property type="molecule type" value="Genomic_DNA"/>
</dbReference>
<keyword evidence="4" id="KW-1185">Reference proteome</keyword>
<gene>
    <name evidence="2" type="ORF">IEW27_17580</name>
    <name evidence="3" type="ORF">LNP80_22980</name>
</gene>
<evidence type="ECO:0000313" key="4">
    <source>
        <dbReference type="Proteomes" id="UP000603715"/>
    </source>
</evidence>
<evidence type="ECO:0000313" key="2">
    <source>
        <dbReference type="EMBL" id="MBD3906397.1"/>
    </source>
</evidence>
<reference evidence="3" key="1">
    <citation type="submission" date="2021-11" db="EMBL/GenBank/DDBJ databases">
        <title>Description of novel Chryseobacterium species.</title>
        <authorList>
            <person name="Saticioglu I.B."/>
            <person name="Ay H."/>
            <person name="Altun S."/>
            <person name="Duman M."/>
        </authorList>
    </citation>
    <scope>NUCLEOTIDE SEQUENCE</scope>
    <source>
        <strain evidence="3">C-39</strain>
    </source>
</reference>
<dbReference type="InterPro" id="IPR005901">
    <property type="entry name" value="GLPGLI"/>
</dbReference>
<sequence length="265" mass="30855">MKYKLLFSIILFIFSSRINAQNNNSDMEVVYRMKFIIDSTKTDYPIYVDNLRLLFNEESSVYFSQDTKSYYEFINKGISQMKDGKISLGSIPMQPKVKGSVYRVGETITATLPVGKYLYSFEEPKIEWQLLNDIKEIKGIKCGLAKTTLDTGGTFYAWYTINEYPFSEGPFRFKGLPGLILSVYNKNKTIEIDAVEIKKTQTEFEHYFSQMAIKIKNKAIFLKARREYFENPNIQRNQDIIIKDSNGSIINNNRMERLPNNVFLD</sequence>
<dbReference type="EMBL" id="JACXXP010000031">
    <property type="protein sequence ID" value="MBD3906397.1"/>
    <property type="molecule type" value="Genomic_DNA"/>
</dbReference>
<proteinExistence type="predicted"/>
<keyword evidence="1" id="KW-0732">Signal</keyword>
<evidence type="ECO:0000256" key="1">
    <source>
        <dbReference type="SAM" id="SignalP"/>
    </source>
</evidence>
<organism evidence="3 5">
    <name type="scientific">Chryseobacterium muglaense</name>
    <dbReference type="NCBI Taxonomy" id="2893752"/>
    <lineage>
        <taxon>Bacteria</taxon>
        <taxon>Pseudomonadati</taxon>
        <taxon>Bacteroidota</taxon>
        <taxon>Flavobacteriia</taxon>
        <taxon>Flavobacteriales</taxon>
        <taxon>Weeksellaceae</taxon>
        <taxon>Chryseobacterium group</taxon>
        <taxon>Chryseobacterium</taxon>
    </lineage>
</organism>
<dbReference type="Proteomes" id="UP000603715">
    <property type="component" value="Unassembled WGS sequence"/>
</dbReference>
<evidence type="ECO:0000313" key="5">
    <source>
        <dbReference type="Proteomes" id="UP001107960"/>
    </source>
</evidence>
<protein>
    <submittedName>
        <fullName evidence="3">GLPGLI family protein</fullName>
    </submittedName>
</protein>